<feature type="chain" id="PRO_5039318395" evidence="1">
    <location>
        <begin position="38"/>
        <end position="156"/>
    </location>
</feature>
<organism evidence="3 4">
    <name type="scientific">Actinoplanes italicus</name>
    <dbReference type="NCBI Taxonomy" id="113567"/>
    <lineage>
        <taxon>Bacteria</taxon>
        <taxon>Bacillati</taxon>
        <taxon>Actinomycetota</taxon>
        <taxon>Actinomycetes</taxon>
        <taxon>Micromonosporales</taxon>
        <taxon>Micromonosporaceae</taxon>
        <taxon>Actinoplanes</taxon>
    </lineage>
</organism>
<dbReference type="SUPFAM" id="SSF47090">
    <property type="entry name" value="PGBD-like"/>
    <property type="match status" value="1"/>
</dbReference>
<dbReference type="InterPro" id="IPR036365">
    <property type="entry name" value="PGBD-like_sf"/>
</dbReference>
<evidence type="ECO:0000256" key="1">
    <source>
        <dbReference type="SAM" id="SignalP"/>
    </source>
</evidence>
<name>A0A2T0KB83_9ACTN</name>
<comment type="caution">
    <text evidence="3">The sequence shown here is derived from an EMBL/GenBank/DDBJ whole genome shotgun (WGS) entry which is preliminary data.</text>
</comment>
<keyword evidence="4" id="KW-1185">Reference proteome</keyword>
<feature type="signal peptide" evidence="1">
    <location>
        <begin position="1"/>
        <end position="37"/>
    </location>
</feature>
<proteinExistence type="predicted"/>
<dbReference type="EMBL" id="PVMZ01000008">
    <property type="protein sequence ID" value="PRX20424.1"/>
    <property type="molecule type" value="Genomic_DNA"/>
</dbReference>
<dbReference type="InterPro" id="IPR002477">
    <property type="entry name" value="Peptidoglycan-bd-like"/>
</dbReference>
<evidence type="ECO:0000259" key="2">
    <source>
        <dbReference type="Pfam" id="PF01471"/>
    </source>
</evidence>
<feature type="domain" description="Peptidoglycan binding-like" evidence="2">
    <location>
        <begin position="94"/>
        <end position="141"/>
    </location>
</feature>
<gene>
    <name evidence="3" type="ORF">CLV67_108222</name>
</gene>
<evidence type="ECO:0000313" key="4">
    <source>
        <dbReference type="Proteomes" id="UP000239415"/>
    </source>
</evidence>
<dbReference type="OrthoDB" id="3828307at2"/>
<protein>
    <submittedName>
        <fullName evidence="3">Putative peptidoglycan binding protein</fullName>
    </submittedName>
</protein>
<keyword evidence="1" id="KW-0732">Signal</keyword>
<dbReference type="Proteomes" id="UP000239415">
    <property type="component" value="Unassembled WGS sequence"/>
</dbReference>
<dbReference type="Pfam" id="PF01471">
    <property type="entry name" value="PG_binding_1"/>
    <property type="match status" value="1"/>
</dbReference>
<sequence length="156" mass="16464">MNGEKEMATRVTRRATTVALMAAGFAAVQLVSAGAAAADPITILATPTCSTSVTYQGALVPSTSGGSVTCNMVRGNFSEGVRRLQDTMNDCYRTALTRVGVYPLVIDGDFGGNTERALREVQRVAGTASDGQYGPNTRRAMLHVDPDFGDPCRRVS</sequence>
<evidence type="ECO:0000313" key="3">
    <source>
        <dbReference type="EMBL" id="PRX20424.1"/>
    </source>
</evidence>
<dbReference type="Gene3D" id="1.10.101.10">
    <property type="entry name" value="PGBD-like superfamily/PGBD"/>
    <property type="match status" value="1"/>
</dbReference>
<reference evidence="3 4" key="1">
    <citation type="submission" date="2018-03" db="EMBL/GenBank/DDBJ databases">
        <title>Genomic Encyclopedia of Archaeal and Bacterial Type Strains, Phase II (KMG-II): from individual species to whole genera.</title>
        <authorList>
            <person name="Goeker M."/>
        </authorList>
    </citation>
    <scope>NUCLEOTIDE SEQUENCE [LARGE SCALE GENOMIC DNA]</scope>
    <source>
        <strain evidence="3 4">DSM 43146</strain>
    </source>
</reference>
<dbReference type="AlphaFoldDB" id="A0A2T0KB83"/>
<dbReference type="InterPro" id="IPR036366">
    <property type="entry name" value="PGBDSf"/>
</dbReference>
<accession>A0A2T0KB83</accession>